<feature type="transmembrane region" description="Helical" evidence="2">
    <location>
        <begin position="52"/>
        <end position="73"/>
    </location>
</feature>
<accession>D4DDU9</accession>
<dbReference type="RefSeq" id="XP_003020591.1">
    <property type="nucleotide sequence ID" value="XM_003020545.1"/>
</dbReference>
<evidence type="ECO:0000313" key="4">
    <source>
        <dbReference type="Proteomes" id="UP000008383"/>
    </source>
</evidence>
<keyword evidence="2" id="KW-0472">Membrane</keyword>
<evidence type="ECO:0000256" key="2">
    <source>
        <dbReference type="SAM" id="Phobius"/>
    </source>
</evidence>
<name>D4DDU9_TRIVH</name>
<proteinExistence type="predicted"/>
<feature type="compositionally biased region" description="Basic and acidic residues" evidence="1">
    <location>
        <begin position="98"/>
        <end position="117"/>
    </location>
</feature>
<protein>
    <submittedName>
        <fullName evidence="3">Uncharacterized protein</fullName>
    </submittedName>
</protein>
<comment type="caution">
    <text evidence="3">The sequence shown here is derived from an EMBL/GenBank/DDBJ whole genome shotgun (WGS) entry which is preliminary data.</text>
</comment>
<dbReference type="AlphaFoldDB" id="D4DDU9"/>
<organism evidence="3 4">
    <name type="scientific">Trichophyton verrucosum (strain HKI 0517)</name>
    <dbReference type="NCBI Taxonomy" id="663202"/>
    <lineage>
        <taxon>Eukaryota</taxon>
        <taxon>Fungi</taxon>
        <taxon>Dikarya</taxon>
        <taxon>Ascomycota</taxon>
        <taxon>Pezizomycotina</taxon>
        <taxon>Eurotiomycetes</taxon>
        <taxon>Eurotiomycetidae</taxon>
        <taxon>Onygenales</taxon>
        <taxon>Arthrodermataceae</taxon>
        <taxon>Trichophyton</taxon>
    </lineage>
</organism>
<dbReference type="Proteomes" id="UP000008383">
    <property type="component" value="Unassembled WGS sequence"/>
</dbReference>
<keyword evidence="2" id="KW-1133">Transmembrane helix</keyword>
<keyword evidence="2" id="KW-0812">Transmembrane</keyword>
<dbReference type="EMBL" id="ACYE01000273">
    <property type="protein sequence ID" value="EFE39973.1"/>
    <property type="molecule type" value="Genomic_DNA"/>
</dbReference>
<keyword evidence="4" id="KW-1185">Reference proteome</keyword>
<gene>
    <name evidence="3" type="ORF">TRV_05313</name>
</gene>
<dbReference type="KEGG" id="tve:TRV_05313"/>
<feature type="compositionally biased region" description="Basic and acidic residues" evidence="1">
    <location>
        <begin position="18"/>
        <end position="31"/>
    </location>
</feature>
<feature type="region of interest" description="Disordered" evidence="1">
    <location>
        <begin position="1"/>
        <end position="47"/>
    </location>
</feature>
<feature type="region of interest" description="Disordered" evidence="1">
    <location>
        <begin position="94"/>
        <end position="117"/>
    </location>
</feature>
<reference evidence="4" key="1">
    <citation type="journal article" date="2011" name="Genome Biol.">
        <title>Comparative and functional genomics provide insights into the pathogenicity of dermatophytic fungi.</title>
        <authorList>
            <person name="Burmester A."/>
            <person name="Shelest E."/>
            <person name="Gloeckner G."/>
            <person name="Heddergott C."/>
            <person name="Schindler S."/>
            <person name="Staib P."/>
            <person name="Heidel A."/>
            <person name="Felder M."/>
            <person name="Petzold A."/>
            <person name="Szafranski K."/>
            <person name="Feuermann M."/>
            <person name="Pedruzzi I."/>
            <person name="Priebe S."/>
            <person name="Groth M."/>
            <person name="Winkler R."/>
            <person name="Li W."/>
            <person name="Kniemeyer O."/>
            <person name="Schroeckh V."/>
            <person name="Hertweck C."/>
            <person name="Hube B."/>
            <person name="White T.C."/>
            <person name="Platzer M."/>
            <person name="Guthke R."/>
            <person name="Heitman J."/>
            <person name="Woestemeyer J."/>
            <person name="Zipfel P.F."/>
            <person name="Monod M."/>
            <person name="Brakhage A.A."/>
        </authorList>
    </citation>
    <scope>NUCLEOTIDE SEQUENCE [LARGE SCALE GENOMIC DNA]</scope>
    <source>
        <strain evidence="4">HKI 0517</strain>
    </source>
</reference>
<evidence type="ECO:0000313" key="3">
    <source>
        <dbReference type="EMBL" id="EFE39973.1"/>
    </source>
</evidence>
<sequence length="117" mass="13389">MNAEEQTKSPPVFQDQVNKTDQEVKKGDKQRGKNGGQKNGSRSIKSGKNKRVINSFQFIAAFFIQLVIPRSLFIPLQDNFFCCKLDIRATEQTLTGKGQEERIRRAEQNRRESSLSK</sequence>
<dbReference type="GeneID" id="9577290"/>
<dbReference type="HOGENOM" id="CLU_2086546_0_0_1"/>
<evidence type="ECO:0000256" key="1">
    <source>
        <dbReference type="SAM" id="MobiDB-lite"/>
    </source>
</evidence>